<organism evidence="2 3">
    <name type="scientific">Streblomastix strix</name>
    <dbReference type="NCBI Taxonomy" id="222440"/>
    <lineage>
        <taxon>Eukaryota</taxon>
        <taxon>Metamonada</taxon>
        <taxon>Preaxostyla</taxon>
        <taxon>Oxymonadida</taxon>
        <taxon>Streblomastigidae</taxon>
        <taxon>Streblomastix</taxon>
    </lineage>
</organism>
<evidence type="ECO:0000256" key="1">
    <source>
        <dbReference type="SAM" id="MobiDB-lite"/>
    </source>
</evidence>
<dbReference type="AlphaFoldDB" id="A0A5J4V4R0"/>
<sequence>MELEKEREKERKKQLDIERQKDEQKRKEIEDQNQKKLKKIQDDIQTQEHIAILVTLTQLQRRNEEKLERMRIQKENIAKEVTEVREEEKKTQNKINELAESVRRLETSWAVKVEEFAPVITIKAKESENEPEQEHLSKPDSPKQDKGLPEVEQTQQ</sequence>
<evidence type="ECO:0000313" key="2">
    <source>
        <dbReference type="EMBL" id="KAA6377533.1"/>
    </source>
</evidence>
<dbReference type="EMBL" id="SNRW01009746">
    <property type="protein sequence ID" value="KAA6377533.1"/>
    <property type="molecule type" value="Genomic_DNA"/>
</dbReference>
<evidence type="ECO:0000313" key="3">
    <source>
        <dbReference type="Proteomes" id="UP000324800"/>
    </source>
</evidence>
<feature type="region of interest" description="Disordered" evidence="1">
    <location>
        <begin position="122"/>
        <end position="156"/>
    </location>
</feature>
<reference evidence="2 3" key="1">
    <citation type="submission" date="2019-03" db="EMBL/GenBank/DDBJ databases">
        <title>Single cell metagenomics reveals metabolic interactions within the superorganism composed of flagellate Streblomastix strix and complex community of Bacteroidetes bacteria on its surface.</title>
        <authorList>
            <person name="Treitli S.C."/>
            <person name="Kolisko M."/>
            <person name="Husnik F."/>
            <person name="Keeling P."/>
            <person name="Hampl V."/>
        </authorList>
    </citation>
    <scope>NUCLEOTIDE SEQUENCE [LARGE SCALE GENOMIC DNA]</scope>
    <source>
        <strain evidence="2">ST1C</strain>
    </source>
</reference>
<protein>
    <submittedName>
        <fullName evidence="2">Uncharacterized protein</fullName>
    </submittedName>
</protein>
<proteinExistence type="predicted"/>
<name>A0A5J4V4R0_9EUKA</name>
<accession>A0A5J4V4R0</accession>
<gene>
    <name evidence="2" type="ORF">EZS28_026942</name>
</gene>
<feature type="region of interest" description="Disordered" evidence="1">
    <location>
        <begin position="1"/>
        <end position="34"/>
    </location>
</feature>
<dbReference type="Proteomes" id="UP000324800">
    <property type="component" value="Unassembled WGS sequence"/>
</dbReference>
<comment type="caution">
    <text evidence="2">The sequence shown here is derived from an EMBL/GenBank/DDBJ whole genome shotgun (WGS) entry which is preliminary data.</text>
</comment>
<feature type="compositionally biased region" description="Basic and acidic residues" evidence="1">
    <location>
        <begin position="123"/>
        <end position="149"/>
    </location>
</feature>